<protein>
    <submittedName>
        <fullName evidence="1">Uncharacterized protein</fullName>
    </submittedName>
</protein>
<sequence length="43" mass="5142">MSSPKYAWGVLIRVDTARKSDHLENKTYYRYSGAKNRKQLFDF</sequence>
<comment type="caution">
    <text evidence="1">The sequence shown here is derived from an EMBL/GenBank/DDBJ whole genome shotgun (WGS) entry which is preliminary data.</text>
</comment>
<proteinExistence type="predicted"/>
<name>U5BS85_9BACT</name>
<dbReference type="Proteomes" id="UP000016843">
    <property type="component" value="Unassembled WGS sequence"/>
</dbReference>
<organism evidence="1 2">
    <name type="scientific">Rhodonellum psychrophilum GCM71 = DSM 17998</name>
    <dbReference type="NCBI Taxonomy" id="1123057"/>
    <lineage>
        <taxon>Bacteria</taxon>
        <taxon>Pseudomonadati</taxon>
        <taxon>Bacteroidota</taxon>
        <taxon>Cytophagia</taxon>
        <taxon>Cytophagales</taxon>
        <taxon>Cytophagaceae</taxon>
        <taxon>Rhodonellum</taxon>
    </lineage>
</organism>
<evidence type="ECO:0000313" key="2">
    <source>
        <dbReference type="Proteomes" id="UP000016843"/>
    </source>
</evidence>
<accession>U5BS85</accession>
<dbReference type="EMBL" id="AWXR01000108">
    <property type="protein sequence ID" value="ERM80364.1"/>
    <property type="molecule type" value="Genomic_DNA"/>
</dbReference>
<dbReference type="AlphaFoldDB" id="U5BS85"/>
<gene>
    <name evidence="1" type="ORF">P872_13785</name>
</gene>
<evidence type="ECO:0000313" key="1">
    <source>
        <dbReference type="EMBL" id="ERM80364.1"/>
    </source>
</evidence>
<keyword evidence="2" id="KW-1185">Reference proteome</keyword>
<reference evidence="1 2" key="1">
    <citation type="journal article" date="2013" name="Genome Announc.">
        <title>Draft Genome Sequence of the Psychrophilic and Alkaliphilic Rhodonellum psychrophilum Strain GCM71T.</title>
        <authorList>
            <person name="Hauptmann A.L."/>
            <person name="Glaring M.A."/>
            <person name="Hallin P.F."/>
            <person name="Prieme A."/>
            <person name="Stougaard P."/>
        </authorList>
    </citation>
    <scope>NUCLEOTIDE SEQUENCE [LARGE SCALE GENOMIC DNA]</scope>
    <source>
        <strain evidence="1 2">GCM71</strain>
    </source>
</reference>